<evidence type="ECO:0000313" key="2">
    <source>
        <dbReference type="EMBL" id="TSC93565.1"/>
    </source>
</evidence>
<dbReference type="AlphaFoldDB" id="A0A554LL11"/>
<organism evidence="2 3">
    <name type="scientific">Candidatus Berkelbacteria bacterium Licking1014_85</name>
    <dbReference type="NCBI Taxonomy" id="2017148"/>
    <lineage>
        <taxon>Bacteria</taxon>
        <taxon>Candidatus Berkelbacteria</taxon>
    </lineage>
</organism>
<keyword evidence="1" id="KW-0472">Membrane</keyword>
<keyword evidence="1" id="KW-1133">Transmembrane helix</keyword>
<evidence type="ECO:0000256" key="1">
    <source>
        <dbReference type="SAM" id="Phobius"/>
    </source>
</evidence>
<dbReference type="EMBL" id="VMGI01000022">
    <property type="protein sequence ID" value="TSC93565.1"/>
    <property type="molecule type" value="Genomic_DNA"/>
</dbReference>
<protein>
    <submittedName>
        <fullName evidence="2">Uncharacterized protein</fullName>
    </submittedName>
</protein>
<reference evidence="2 3" key="1">
    <citation type="submission" date="2017-07" db="EMBL/GenBank/DDBJ databases">
        <title>Mechanisms for carbon and nitrogen cycling indicate functional differentiation within the Candidate Phyla Radiation.</title>
        <authorList>
            <person name="Danczak R.E."/>
            <person name="Johnston M.D."/>
            <person name="Kenah C."/>
            <person name="Slattery M."/>
            <person name="Wrighton K.C."/>
            <person name="Wilkins M.J."/>
        </authorList>
    </citation>
    <scope>NUCLEOTIDE SEQUENCE [LARGE SCALE GENOMIC DNA]</scope>
    <source>
        <strain evidence="2">Licking1014_85</strain>
    </source>
</reference>
<sequence length="69" mass="7619">MAKLQTEQLKTLSNFCNDIAKGLFLYSLIGQGFLDKFNILPQGIGILSGILLSLLFLYVAIILMKGNEL</sequence>
<feature type="transmembrane region" description="Helical" evidence="1">
    <location>
        <begin position="44"/>
        <end position="64"/>
    </location>
</feature>
<comment type="caution">
    <text evidence="2">The sequence shown here is derived from an EMBL/GenBank/DDBJ whole genome shotgun (WGS) entry which is preliminary data.</text>
</comment>
<dbReference type="Proteomes" id="UP000315589">
    <property type="component" value="Unassembled WGS sequence"/>
</dbReference>
<evidence type="ECO:0000313" key="3">
    <source>
        <dbReference type="Proteomes" id="UP000315589"/>
    </source>
</evidence>
<proteinExistence type="predicted"/>
<name>A0A554LL11_9BACT</name>
<gene>
    <name evidence="2" type="ORF">CEN91_211</name>
</gene>
<keyword evidence="1" id="KW-0812">Transmembrane</keyword>
<accession>A0A554LL11</accession>